<keyword evidence="2" id="KW-1133">Transmembrane helix</keyword>
<feature type="transmembrane region" description="Helical" evidence="2">
    <location>
        <begin position="128"/>
        <end position="148"/>
    </location>
</feature>
<feature type="transmembrane region" description="Helical" evidence="2">
    <location>
        <begin position="207"/>
        <end position="233"/>
    </location>
</feature>
<name>A0ABY6HNW6_9ARCH</name>
<protein>
    <submittedName>
        <fullName evidence="3">Uncharacterized protein</fullName>
    </submittedName>
</protein>
<gene>
    <name evidence="3" type="ORF">NEF87_000459</name>
</gene>
<dbReference type="Proteomes" id="UP001208689">
    <property type="component" value="Chromosome"/>
</dbReference>
<evidence type="ECO:0000313" key="4">
    <source>
        <dbReference type="Proteomes" id="UP001208689"/>
    </source>
</evidence>
<keyword evidence="2" id="KW-0812">Transmembrane</keyword>
<dbReference type="EMBL" id="CP104013">
    <property type="protein sequence ID" value="UYP44174.1"/>
    <property type="molecule type" value="Genomic_DNA"/>
</dbReference>
<keyword evidence="4" id="KW-1185">Reference proteome</keyword>
<feature type="transmembrane region" description="Helical" evidence="2">
    <location>
        <begin position="175"/>
        <end position="195"/>
    </location>
</feature>
<feature type="transmembrane region" description="Helical" evidence="2">
    <location>
        <begin position="45"/>
        <end position="66"/>
    </location>
</feature>
<feature type="transmembrane region" description="Helical" evidence="2">
    <location>
        <begin position="105"/>
        <end position="122"/>
    </location>
</feature>
<reference evidence="3" key="1">
    <citation type="submission" date="2022-09" db="EMBL/GenBank/DDBJ databases">
        <title>Actin cytoskeleton and complex cell architecture in an #Asgard archaeon.</title>
        <authorList>
            <person name="Ponce Toledo R.I."/>
            <person name="Schleper C."/>
            <person name="Rodrigues Oliveira T."/>
            <person name="Wollweber F."/>
            <person name="Xu J."/>
            <person name="Rittmann S."/>
            <person name="Klingl A."/>
            <person name="Pilhofer M."/>
        </authorList>
    </citation>
    <scope>NUCLEOTIDE SEQUENCE</scope>
    <source>
        <strain evidence="3">B-35</strain>
    </source>
</reference>
<evidence type="ECO:0000256" key="2">
    <source>
        <dbReference type="SAM" id="Phobius"/>
    </source>
</evidence>
<evidence type="ECO:0000313" key="3">
    <source>
        <dbReference type="EMBL" id="UYP44174.1"/>
    </source>
</evidence>
<keyword evidence="2" id="KW-0472">Membrane</keyword>
<organism evidence="3 4">
    <name type="scientific">Candidatus Lokiarchaeum ossiferum</name>
    <dbReference type="NCBI Taxonomy" id="2951803"/>
    <lineage>
        <taxon>Archaea</taxon>
        <taxon>Promethearchaeati</taxon>
        <taxon>Promethearchaeota</taxon>
        <taxon>Promethearchaeia</taxon>
        <taxon>Promethearchaeales</taxon>
        <taxon>Promethearchaeaceae</taxon>
        <taxon>Candidatus Lokiarchaeum</taxon>
    </lineage>
</organism>
<feature type="transmembrane region" description="Helical" evidence="2">
    <location>
        <begin position="16"/>
        <end position="38"/>
    </location>
</feature>
<feature type="transmembrane region" description="Helical" evidence="2">
    <location>
        <begin position="72"/>
        <end position="93"/>
    </location>
</feature>
<sequence length="268" mass="31185">MIPLKLDSFRMSSPESIFLIVSIIFLILQIITATFLIYNGIRNKMGNVVVLGLAVFLSFSSSILVFGLKLTWVQVVIPLMFAFILMVPFTQMTFHRNTKINYHKIYAIILFLFVGKVVFANLEYKNSFVILFFSLLFESLLMFICFYWTGKSSMDAYNAIKIDPLEHWIKIRLKYMGIICKIYAFAGFPQFLILIDQSHFIVGQESPISVISFVIVLVFNAIFLIGMILIWVMPKKFKNYLNRKSPLKSQSDEELSEEEIEHQFMERK</sequence>
<feature type="region of interest" description="Disordered" evidence="1">
    <location>
        <begin position="249"/>
        <end position="268"/>
    </location>
</feature>
<proteinExistence type="predicted"/>
<accession>A0ABY6HNW6</accession>
<evidence type="ECO:0000256" key="1">
    <source>
        <dbReference type="SAM" id="MobiDB-lite"/>
    </source>
</evidence>